<dbReference type="EMBL" id="CM051399">
    <property type="protein sequence ID" value="KAJ4716746.1"/>
    <property type="molecule type" value="Genomic_DNA"/>
</dbReference>
<organism evidence="1 2">
    <name type="scientific">Melia azedarach</name>
    <name type="common">Chinaberry tree</name>
    <dbReference type="NCBI Taxonomy" id="155640"/>
    <lineage>
        <taxon>Eukaryota</taxon>
        <taxon>Viridiplantae</taxon>
        <taxon>Streptophyta</taxon>
        <taxon>Embryophyta</taxon>
        <taxon>Tracheophyta</taxon>
        <taxon>Spermatophyta</taxon>
        <taxon>Magnoliopsida</taxon>
        <taxon>eudicotyledons</taxon>
        <taxon>Gunneridae</taxon>
        <taxon>Pentapetalae</taxon>
        <taxon>rosids</taxon>
        <taxon>malvids</taxon>
        <taxon>Sapindales</taxon>
        <taxon>Meliaceae</taxon>
        <taxon>Melia</taxon>
    </lineage>
</organism>
<evidence type="ECO:0000313" key="2">
    <source>
        <dbReference type="Proteomes" id="UP001164539"/>
    </source>
</evidence>
<protein>
    <submittedName>
        <fullName evidence="1">Amidase</fullName>
    </submittedName>
</protein>
<proteinExistence type="predicted"/>
<gene>
    <name evidence="1" type="ORF">OWV82_011723</name>
</gene>
<dbReference type="Proteomes" id="UP001164539">
    <property type="component" value="Chromosome 6"/>
</dbReference>
<keyword evidence="2" id="KW-1185">Reference proteome</keyword>
<sequence>MATNTTSLIFSLFSSLLLIFLQAISTHTISSQAFSIREATIKDLQFAFKQNQLKSRQLIEFYIGEIHRLNPVLNGVIEINPDALYQADKADYERKVKAPGSLLGLHGIPILLKDNIATKDKLNTTAGSSALFRSVVPRDAGVVMKLRKAGAIILGKASLSEWAAFRSLHAPNGFSARGSQGKNPYVLSADPCGSSSGSAISVAANMVAVSLGTETDGSILCPSSANSVVGIKPTVGLTSRAGVVPVSPRQDTIGFVILNLASKFYIIQNLVLWINQQRSSVLRPICRTVADAVYVLDAIAGFDYNDPATRAAAKYIPYCGYKQFLNPYGIKGKRLGIVRNPFFNFAKGSPLAQAFDYHLQTLRHEGAVLLDHLEIANINVILNSTVSGEAIALVAEFKLALNAYLKELVASPVRSLAEVIAFNEKFSDIEKIDEFGQDIFLLAETTNGIGNREKAALMNLAKLSRDGFEKLMTENKLDALVTPRSDVAPVLAIGGFPGISVPAGFDGEGVPFGICFGGLKGTEPKLIEIAYGFEQATLIRKPPSFKP</sequence>
<name>A0ACC1Y050_MELAZ</name>
<evidence type="ECO:0000313" key="1">
    <source>
        <dbReference type="EMBL" id="KAJ4716746.1"/>
    </source>
</evidence>
<comment type="caution">
    <text evidence="1">The sequence shown here is derived from an EMBL/GenBank/DDBJ whole genome shotgun (WGS) entry which is preliminary data.</text>
</comment>
<reference evidence="1 2" key="1">
    <citation type="journal article" date="2023" name="Science">
        <title>Complex scaffold remodeling in plant triterpene biosynthesis.</title>
        <authorList>
            <person name="De La Pena R."/>
            <person name="Hodgson H."/>
            <person name="Liu J.C."/>
            <person name="Stephenson M.J."/>
            <person name="Martin A.C."/>
            <person name="Owen C."/>
            <person name="Harkess A."/>
            <person name="Leebens-Mack J."/>
            <person name="Jimenez L.E."/>
            <person name="Osbourn A."/>
            <person name="Sattely E.S."/>
        </authorList>
    </citation>
    <scope>NUCLEOTIDE SEQUENCE [LARGE SCALE GENOMIC DNA]</scope>
    <source>
        <strain evidence="2">cv. JPN11</strain>
        <tissue evidence="1">Leaf</tissue>
    </source>
</reference>
<accession>A0ACC1Y050</accession>